<dbReference type="STRING" id="296.B6D87_00845"/>
<evidence type="ECO:0000313" key="13">
    <source>
        <dbReference type="EMBL" id="QPL31567.1"/>
    </source>
</evidence>
<keyword evidence="7 9" id="KW-0067">ATP-binding</keyword>
<keyword evidence="4 9" id="KW-0808">Transferase</keyword>
<dbReference type="EMBL" id="NQKL01000001">
    <property type="protein sequence ID" value="OZY43632.1"/>
    <property type="molecule type" value="Genomic_DNA"/>
</dbReference>
<dbReference type="EMBL" id="CAACYJ010000024">
    <property type="protein sequence ID" value="VFB18786.1"/>
    <property type="molecule type" value="Genomic_DNA"/>
</dbReference>
<dbReference type="PANTHER" id="PTHR23342:SF0">
    <property type="entry name" value="N-ACETYLGLUTAMATE SYNTHASE, MITOCHONDRIAL"/>
    <property type="match status" value="1"/>
</dbReference>
<evidence type="ECO:0000256" key="1">
    <source>
        <dbReference type="ARBA" id="ARBA00004828"/>
    </source>
</evidence>
<dbReference type="InterPro" id="IPR036393">
    <property type="entry name" value="AceGlu_kinase-like_sf"/>
</dbReference>
<evidence type="ECO:0000256" key="2">
    <source>
        <dbReference type="ARBA" id="ARBA00022571"/>
    </source>
</evidence>
<dbReference type="InterPro" id="IPR001057">
    <property type="entry name" value="Glu/AcGlu_kinase"/>
</dbReference>
<dbReference type="eggNOG" id="COG0548">
    <property type="taxonomic scope" value="Bacteria"/>
</dbReference>
<dbReference type="Proteomes" id="UP000216113">
    <property type="component" value="Unassembled WGS sequence"/>
</dbReference>
<dbReference type="GO" id="GO:0005524">
    <property type="term" value="F:ATP binding"/>
    <property type="evidence" value="ECO:0007669"/>
    <property type="project" value="UniProtKB-UniRule"/>
</dbReference>
<evidence type="ECO:0000256" key="4">
    <source>
        <dbReference type="ARBA" id="ARBA00022679"/>
    </source>
</evidence>
<reference evidence="11" key="4">
    <citation type="submission" date="2020-03" db="EMBL/GenBank/DDBJ databases">
        <authorList>
            <person name="Maier C."/>
            <person name="Huptas C."/>
            <person name="von Neubeck M."/>
            <person name="Scherer S."/>
            <person name="Wenning M."/>
            <person name="Lucking G."/>
        </authorList>
    </citation>
    <scope>NUCLEOTIDE SEQUENCE</scope>
    <source>
        <strain evidence="11">WS 5094</strain>
    </source>
</reference>
<keyword evidence="6 9" id="KW-0418">Kinase</keyword>
<dbReference type="InterPro" id="IPR037528">
    <property type="entry name" value="ArgB"/>
</dbReference>
<dbReference type="InterPro" id="IPR001048">
    <property type="entry name" value="Asp/Glu/Uridylate_kinase"/>
</dbReference>
<dbReference type="InterPro" id="IPR004662">
    <property type="entry name" value="AcgluKinase_fam"/>
</dbReference>
<dbReference type="OrthoDB" id="9803155at2"/>
<keyword evidence="5 9" id="KW-0547">Nucleotide-binding</keyword>
<dbReference type="UniPathway" id="UPA00068">
    <property type="reaction ID" value="UER00107"/>
</dbReference>
<keyword evidence="2 9" id="KW-0055">Arginine biosynthesis</keyword>
<comment type="catalytic activity">
    <reaction evidence="8 9">
        <text>N-acetyl-L-glutamate + ATP = N-acetyl-L-glutamyl 5-phosphate + ADP</text>
        <dbReference type="Rhea" id="RHEA:14629"/>
        <dbReference type="ChEBI" id="CHEBI:30616"/>
        <dbReference type="ChEBI" id="CHEBI:44337"/>
        <dbReference type="ChEBI" id="CHEBI:57936"/>
        <dbReference type="ChEBI" id="CHEBI:456216"/>
        <dbReference type="EC" id="2.7.2.8"/>
    </reaction>
</comment>
<reference evidence="14 16" key="2">
    <citation type="submission" date="2019-02" db="EMBL/GenBank/DDBJ databases">
        <authorList>
            <consortium name="Pathogen Informatics"/>
        </authorList>
    </citation>
    <scope>NUCLEOTIDE SEQUENCE [LARGE SCALE GENOMIC DNA]</scope>
    <source>
        <strain evidence="14 16">3012STDY7103891</strain>
    </source>
</reference>
<dbReference type="Gene3D" id="3.40.1160.10">
    <property type="entry name" value="Acetylglutamate kinase-like"/>
    <property type="match status" value="1"/>
</dbReference>
<keyword evidence="9" id="KW-0963">Cytoplasm</keyword>
<dbReference type="GO" id="GO:0042450">
    <property type="term" value="P:L-arginine biosynthetic process via ornithine"/>
    <property type="evidence" value="ECO:0007669"/>
    <property type="project" value="UniProtKB-UniRule"/>
</dbReference>
<dbReference type="EMBL" id="CP065202">
    <property type="protein sequence ID" value="QPL31567.1"/>
    <property type="molecule type" value="Genomic_DNA"/>
</dbReference>
<feature type="domain" description="Aspartate/glutamate/uridylate kinase" evidence="10">
    <location>
        <begin position="28"/>
        <end position="274"/>
    </location>
</feature>
<dbReference type="FunFam" id="3.40.1160.10:FF:000004">
    <property type="entry name" value="Acetylglutamate kinase"/>
    <property type="match status" value="1"/>
</dbReference>
<feature type="binding site" evidence="9">
    <location>
        <begin position="68"/>
        <end position="69"/>
    </location>
    <ligand>
        <name>substrate</name>
    </ligand>
</feature>
<evidence type="ECO:0000256" key="5">
    <source>
        <dbReference type="ARBA" id="ARBA00022741"/>
    </source>
</evidence>
<dbReference type="Pfam" id="PF00696">
    <property type="entry name" value="AA_kinase"/>
    <property type="match status" value="1"/>
</dbReference>
<dbReference type="PRINTS" id="PR00474">
    <property type="entry name" value="GLU5KINASE"/>
</dbReference>
<comment type="subcellular location">
    <subcellularLocation>
        <location evidence="9">Cytoplasm</location>
    </subcellularLocation>
</comment>
<evidence type="ECO:0000313" key="15">
    <source>
        <dbReference type="Proteomes" id="UP000216113"/>
    </source>
</evidence>
<evidence type="ECO:0000259" key="10">
    <source>
        <dbReference type="Pfam" id="PF00696"/>
    </source>
</evidence>
<evidence type="ECO:0000313" key="11">
    <source>
        <dbReference type="EMBL" id="NNB50869.1"/>
    </source>
</evidence>
<dbReference type="Proteomes" id="UP000330809">
    <property type="component" value="Unassembled WGS sequence"/>
</dbReference>
<reference evidence="13 18" key="5">
    <citation type="submission" date="2020-11" db="EMBL/GenBank/DDBJ databases">
        <title>The Complete Genome of Pseudomonas fragi A13BB.</title>
        <authorList>
            <person name="Awolope O.K."/>
            <person name="O'Driscoll N.H."/>
            <person name="Di Salvo A."/>
            <person name="Lamb A.J."/>
        </authorList>
    </citation>
    <scope>NUCLEOTIDE SEQUENCE [LARGE SCALE GENOMIC DNA]</scope>
    <source>
        <strain evidence="13 18">A13BB</strain>
    </source>
</reference>
<dbReference type="EMBL" id="JAAQYX010000023">
    <property type="protein sequence ID" value="NNB50869.1"/>
    <property type="molecule type" value="Genomic_DNA"/>
</dbReference>
<evidence type="ECO:0000313" key="17">
    <source>
        <dbReference type="Proteomes" id="UP000564604"/>
    </source>
</evidence>
<name>A0A1H2J999_PSEFR</name>
<dbReference type="PANTHER" id="PTHR23342">
    <property type="entry name" value="N-ACETYLGLUTAMATE SYNTHASE"/>
    <property type="match status" value="1"/>
</dbReference>
<feature type="binding site" evidence="9">
    <location>
        <position position="195"/>
    </location>
    <ligand>
        <name>substrate</name>
    </ligand>
</feature>
<dbReference type="InterPro" id="IPR041727">
    <property type="entry name" value="NAGK-C"/>
</dbReference>
<dbReference type="HAMAP" id="MF_00082">
    <property type="entry name" value="ArgB"/>
    <property type="match status" value="1"/>
</dbReference>
<evidence type="ECO:0000313" key="16">
    <source>
        <dbReference type="Proteomes" id="UP000330809"/>
    </source>
</evidence>
<reference evidence="12 15" key="1">
    <citation type="submission" date="2017-08" db="EMBL/GenBank/DDBJ databases">
        <title>Genomic and metabolic characterisation of spoilage-associated Pseudomonas species.</title>
        <authorList>
            <person name="Stanborough T."/>
            <person name="Fegan N."/>
            <person name="Powell S.M."/>
            <person name="Singh T."/>
            <person name="Tamplin M.L."/>
            <person name="Chandry P.S."/>
        </authorList>
    </citation>
    <scope>NUCLEOTIDE SEQUENCE [LARGE SCALE GENOMIC DNA]</scope>
    <source>
        <strain evidence="12 15">F1820</strain>
    </source>
</reference>
<dbReference type="GeneID" id="89542526"/>
<evidence type="ECO:0000313" key="12">
    <source>
        <dbReference type="EMBL" id="OZY43632.1"/>
    </source>
</evidence>
<evidence type="ECO:0000256" key="7">
    <source>
        <dbReference type="ARBA" id="ARBA00022840"/>
    </source>
</evidence>
<dbReference type="SUPFAM" id="SSF53633">
    <property type="entry name" value="Carbamate kinase-like"/>
    <property type="match status" value="1"/>
</dbReference>
<protein>
    <recommendedName>
        <fullName evidence="9">Acetylglutamate kinase</fullName>
        <ecNumber evidence="9">2.7.2.8</ecNumber>
    </recommendedName>
    <alternativeName>
        <fullName evidence="9">N-acetyl-L-glutamate 5-phosphotransferase</fullName>
    </alternativeName>
    <alternativeName>
        <fullName evidence="9">NAG kinase</fullName>
        <shortName evidence="9">NAGK</shortName>
    </alternativeName>
</protein>
<evidence type="ECO:0000256" key="9">
    <source>
        <dbReference type="HAMAP-Rule" id="MF_00082"/>
    </source>
</evidence>
<evidence type="ECO:0000256" key="8">
    <source>
        <dbReference type="ARBA" id="ARBA00048141"/>
    </source>
</evidence>
<reference evidence="11 17" key="3">
    <citation type="journal article" date="2020" name="Front. Microbiol.">
        <title>Genetic Organization of the aprX-lipA2 Operon Affects the Proteolytic Potential of Pseudomonas Species in Milk.</title>
        <authorList>
            <person name="Maier C."/>
            <person name="Huptas C."/>
            <person name="von Neubeck M."/>
            <person name="Scherer S."/>
            <person name="Wenning M."/>
            <person name="Lucking G."/>
        </authorList>
    </citation>
    <scope>NUCLEOTIDE SEQUENCE [LARGE SCALE GENOMIC DNA]</scope>
    <source>
        <strain evidence="11 17">WS 5094</strain>
    </source>
</reference>
<evidence type="ECO:0000313" key="18">
    <source>
        <dbReference type="Proteomes" id="UP000594467"/>
    </source>
</evidence>
<dbReference type="CDD" id="cd04250">
    <property type="entry name" value="AAK_NAGK-C"/>
    <property type="match status" value="1"/>
</dbReference>
<evidence type="ECO:0000256" key="6">
    <source>
        <dbReference type="ARBA" id="ARBA00022777"/>
    </source>
</evidence>
<dbReference type="GO" id="GO:0003991">
    <property type="term" value="F:acetylglutamate kinase activity"/>
    <property type="evidence" value="ECO:0007669"/>
    <property type="project" value="UniProtKB-UniRule"/>
</dbReference>
<dbReference type="NCBIfam" id="TIGR00761">
    <property type="entry name" value="argB"/>
    <property type="match status" value="1"/>
</dbReference>
<feature type="binding site" evidence="9">
    <location>
        <position position="90"/>
    </location>
    <ligand>
        <name>substrate</name>
    </ligand>
</feature>
<feature type="site" description="Transition state stabilizer" evidence="9">
    <location>
        <position position="33"/>
    </location>
</feature>
<gene>
    <name evidence="9 14" type="primary">argB</name>
    <name evidence="12" type="ORF">CJF43_01300</name>
    <name evidence="11" type="ORF">HBN89_16565</name>
    <name evidence="13" type="ORF">I5R27_00125</name>
    <name evidence="14" type="ORF">NCTC10754_01352</name>
</gene>
<proteinExistence type="inferred from homology"/>
<keyword evidence="3 9" id="KW-0028">Amino-acid biosynthesis</keyword>
<evidence type="ECO:0000313" key="14">
    <source>
        <dbReference type="EMBL" id="VFB18786.1"/>
    </source>
</evidence>
<sequence>MTLERDAASNVAKVLSEALPYIRRYVGKTLVIKYGGNAMENDDLKTGFARDIVLMKAVGINPVVVHGGGPQIGDLLKRLSIESHFIDGMRVTDSQTMDVVEMVLGGHVNKEIVNLINRHGGSAIGLTGKDATLIRAKKMVVTRQTPEMTKPEIIDFGHVGEVIDINTDLLHMLTKGDFIPVIAPIGVGANGESYNINADLVAGKVAEALKAEKLMLLTNIAGLMDKEGKVLTGLTTAQVDDLIADGTIYGGMLPKIRCALEAVQGGVTTAHIVDGRVPNAVLLEIFTDTGVGTLITNSKPA</sequence>
<dbReference type="GO" id="GO:0005737">
    <property type="term" value="C:cytoplasm"/>
    <property type="evidence" value="ECO:0007669"/>
    <property type="project" value="UniProtKB-SubCell"/>
</dbReference>
<dbReference type="RefSeq" id="WP_016782696.1">
    <property type="nucleotide sequence ID" value="NZ_CAACYJ010000024.1"/>
</dbReference>
<comment type="function">
    <text evidence="9">Catalyzes the ATP-dependent phosphorylation of N-acetyl-L-glutamate.</text>
</comment>
<organism evidence="14 16">
    <name type="scientific">Pseudomonas fragi</name>
    <dbReference type="NCBI Taxonomy" id="296"/>
    <lineage>
        <taxon>Bacteria</taxon>
        <taxon>Pseudomonadati</taxon>
        <taxon>Pseudomonadota</taxon>
        <taxon>Gammaproteobacteria</taxon>
        <taxon>Pseudomonadales</taxon>
        <taxon>Pseudomonadaceae</taxon>
        <taxon>Pseudomonas</taxon>
    </lineage>
</organism>
<dbReference type="EC" id="2.7.2.8" evidence="9"/>
<dbReference type="Proteomes" id="UP000564604">
    <property type="component" value="Unassembled WGS sequence"/>
</dbReference>
<accession>A0A1H2J999</accession>
<comment type="pathway">
    <text evidence="1 9">Amino-acid biosynthesis; L-arginine biosynthesis; N(2)-acetyl-L-ornithine from L-glutamate: step 2/4.</text>
</comment>
<feature type="site" description="Transition state stabilizer" evidence="9">
    <location>
        <position position="255"/>
    </location>
</feature>
<comment type="similarity">
    <text evidence="9">Belongs to the acetylglutamate kinase family. ArgB subfamily.</text>
</comment>
<dbReference type="PIRSF" id="PIRSF000728">
    <property type="entry name" value="NAGK"/>
    <property type="match status" value="1"/>
</dbReference>
<evidence type="ECO:0000256" key="3">
    <source>
        <dbReference type="ARBA" id="ARBA00022605"/>
    </source>
</evidence>
<dbReference type="AlphaFoldDB" id="A0A1H2J999"/>
<dbReference type="Proteomes" id="UP000594467">
    <property type="component" value="Chromosome"/>
</dbReference>